<sequence length="175" mass="19633">ISSAYITTLNDESQILALLATHFVYLISQGRMVPRQFQLQSTDAFSQGLDSLIDSGTGSGKTLCQILPNLLFPQPSSMTISPLKRLQILQAAEFESWGIRTICINEDTPKDPELWERIKNGGFQHLIVQPEQLRTYKGHLPKFATLLIMPSFTKTIARVHIDEVHNHSTVGVPNY</sequence>
<dbReference type="GO" id="GO:0003677">
    <property type="term" value="F:DNA binding"/>
    <property type="evidence" value="ECO:0007669"/>
    <property type="project" value="UniProtKB-KW"/>
</dbReference>
<dbReference type="AlphaFoldDB" id="A0AAD7GNS4"/>
<comment type="catalytic activity">
    <reaction evidence="4">
        <text>Couples ATP hydrolysis with the unwinding of duplex DNA by translocating in the 3'-5' direction.</text>
        <dbReference type="EC" id="5.6.2.4"/>
    </reaction>
</comment>
<dbReference type="Gene3D" id="3.40.50.300">
    <property type="entry name" value="P-loop containing nucleotide triphosphate hydrolases"/>
    <property type="match status" value="1"/>
</dbReference>
<evidence type="ECO:0000313" key="7">
    <source>
        <dbReference type="EMBL" id="KAJ7703577.1"/>
    </source>
</evidence>
<comment type="similarity">
    <text evidence="1">Belongs to the helicase family. RecQ subfamily.</text>
</comment>
<dbReference type="InterPro" id="IPR011545">
    <property type="entry name" value="DEAD/DEAH_box_helicase_dom"/>
</dbReference>
<dbReference type="Pfam" id="PF00270">
    <property type="entry name" value="DEAD"/>
    <property type="match status" value="1"/>
</dbReference>
<proteinExistence type="inferred from homology"/>
<accession>A0AAD7GNS4</accession>
<dbReference type="GO" id="GO:0000724">
    <property type="term" value="P:double-strand break repair via homologous recombination"/>
    <property type="evidence" value="ECO:0007669"/>
    <property type="project" value="TreeGrafter"/>
</dbReference>
<keyword evidence="3" id="KW-0413">Isomerase</keyword>
<dbReference type="GO" id="GO:0005737">
    <property type="term" value="C:cytoplasm"/>
    <property type="evidence" value="ECO:0007669"/>
    <property type="project" value="TreeGrafter"/>
</dbReference>
<protein>
    <recommendedName>
        <fullName evidence="5">DNA 3'-5' helicase</fullName>
        <ecNumber evidence="5">5.6.2.4</ecNumber>
    </recommendedName>
</protein>
<dbReference type="GO" id="GO:0005694">
    <property type="term" value="C:chromosome"/>
    <property type="evidence" value="ECO:0007669"/>
    <property type="project" value="TreeGrafter"/>
</dbReference>
<dbReference type="Proteomes" id="UP001221757">
    <property type="component" value="Unassembled WGS sequence"/>
</dbReference>
<comment type="caution">
    <text evidence="7">The sequence shown here is derived from an EMBL/GenBank/DDBJ whole genome shotgun (WGS) entry which is preliminary data.</text>
</comment>
<evidence type="ECO:0000256" key="5">
    <source>
        <dbReference type="ARBA" id="ARBA00034808"/>
    </source>
</evidence>
<evidence type="ECO:0000259" key="6">
    <source>
        <dbReference type="Pfam" id="PF00270"/>
    </source>
</evidence>
<feature type="domain" description="DEAD/DEAH-box helicase" evidence="6">
    <location>
        <begin position="36"/>
        <end position="168"/>
    </location>
</feature>
<dbReference type="InterPro" id="IPR027417">
    <property type="entry name" value="P-loop_NTPase"/>
</dbReference>
<feature type="non-terminal residue" evidence="7">
    <location>
        <position position="175"/>
    </location>
</feature>
<name>A0AAD7GNS4_MYCRO</name>
<evidence type="ECO:0000256" key="4">
    <source>
        <dbReference type="ARBA" id="ARBA00034617"/>
    </source>
</evidence>
<dbReference type="GO" id="GO:0043138">
    <property type="term" value="F:3'-5' DNA helicase activity"/>
    <property type="evidence" value="ECO:0007669"/>
    <property type="project" value="UniProtKB-EC"/>
</dbReference>
<dbReference type="SUPFAM" id="SSF52540">
    <property type="entry name" value="P-loop containing nucleoside triphosphate hydrolases"/>
    <property type="match status" value="1"/>
</dbReference>
<gene>
    <name evidence="7" type="ORF">B0H17DRAFT_888020</name>
</gene>
<dbReference type="GO" id="GO:0009378">
    <property type="term" value="F:four-way junction helicase activity"/>
    <property type="evidence" value="ECO:0007669"/>
    <property type="project" value="TreeGrafter"/>
</dbReference>
<dbReference type="EMBL" id="JARKIE010000012">
    <property type="protein sequence ID" value="KAJ7703577.1"/>
    <property type="molecule type" value="Genomic_DNA"/>
</dbReference>
<dbReference type="PANTHER" id="PTHR13710">
    <property type="entry name" value="DNA HELICASE RECQ FAMILY MEMBER"/>
    <property type="match status" value="1"/>
</dbReference>
<keyword evidence="2" id="KW-0238">DNA-binding</keyword>
<keyword evidence="8" id="KW-1185">Reference proteome</keyword>
<organism evidence="7 8">
    <name type="scientific">Mycena rosella</name>
    <name type="common">Pink bonnet</name>
    <name type="synonym">Agaricus rosellus</name>
    <dbReference type="NCBI Taxonomy" id="1033263"/>
    <lineage>
        <taxon>Eukaryota</taxon>
        <taxon>Fungi</taxon>
        <taxon>Dikarya</taxon>
        <taxon>Basidiomycota</taxon>
        <taxon>Agaricomycotina</taxon>
        <taxon>Agaricomycetes</taxon>
        <taxon>Agaricomycetidae</taxon>
        <taxon>Agaricales</taxon>
        <taxon>Marasmiineae</taxon>
        <taxon>Mycenaceae</taxon>
        <taxon>Mycena</taxon>
    </lineage>
</organism>
<evidence type="ECO:0000256" key="1">
    <source>
        <dbReference type="ARBA" id="ARBA00005446"/>
    </source>
</evidence>
<dbReference type="GO" id="GO:0005524">
    <property type="term" value="F:ATP binding"/>
    <property type="evidence" value="ECO:0007669"/>
    <property type="project" value="InterPro"/>
</dbReference>
<feature type="non-terminal residue" evidence="7">
    <location>
        <position position="1"/>
    </location>
</feature>
<evidence type="ECO:0000256" key="3">
    <source>
        <dbReference type="ARBA" id="ARBA00023235"/>
    </source>
</evidence>
<evidence type="ECO:0000256" key="2">
    <source>
        <dbReference type="ARBA" id="ARBA00023125"/>
    </source>
</evidence>
<dbReference type="PANTHER" id="PTHR13710:SF105">
    <property type="entry name" value="ATP-DEPENDENT DNA HELICASE Q1"/>
    <property type="match status" value="1"/>
</dbReference>
<reference evidence="7" key="1">
    <citation type="submission" date="2023-03" db="EMBL/GenBank/DDBJ databases">
        <title>Massive genome expansion in bonnet fungi (Mycena s.s.) driven by repeated elements and novel gene families across ecological guilds.</title>
        <authorList>
            <consortium name="Lawrence Berkeley National Laboratory"/>
            <person name="Harder C.B."/>
            <person name="Miyauchi S."/>
            <person name="Viragh M."/>
            <person name="Kuo A."/>
            <person name="Thoen E."/>
            <person name="Andreopoulos B."/>
            <person name="Lu D."/>
            <person name="Skrede I."/>
            <person name="Drula E."/>
            <person name="Henrissat B."/>
            <person name="Morin E."/>
            <person name="Kohler A."/>
            <person name="Barry K."/>
            <person name="LaButti K."/>
            <person name="Morin E."/>
            <person name="Salamov A."/>
            <person name="Lipzen A."/>
            <person name="Mereny Z."/>
            <person name="Hegedus B."/>
            <person name="Baldrian P."/>
            <person name="Stursova M."/>
            <person name="Weitz H."/>
            <person name="Taylor A."/>
            <person name="Grigoriev I.V."/>
            <person name="Nagy L.G."/>
            <person name="Martin F."/>
            <person name="Kauserud H."/>
        </authorList>
    </citation>
    <scope>NUCLEOTIDE SEQUENCE</scope>
    <source>
        <strain evidence="7">CBHHK067</strain>
    </source>
</reference>
<dbReference type="EC" id="5.6.2.4" evidence="5"/>
<evidence type="ECO:0000313" key="8">
    <source>
        <dbReference type="Proteomes" id="UP001221757"/>
    </source>
</evidence>